<evidence type="ECO:0000313" key="1">
    <source>
        <dbReference type="EMBL" id="MBZ1349045.1"/>
    </source>
</evidence>
<accession>A0A953N5M4</accession>
<dbReference type="Pfam" id="PF12915">
    <property type="entry name" value="DUF3833"/>
    <property type="match status" value="1"/>
</dbReference>
<protein>
    <submittedName>
        <fullName evidence="1">DUF3833 domain-containing protein</fullName>
    </submittedName>
</protein>
<dbReference type="EMBL" id="JAHXRI010000001">
    <property type="protein sequence ID" value="MBZ1349045.1"/>
    <property type="molecule type" value="Genomic_DNA"/>
</dbReference>
<evidence type="ECO:0000313" key="2">
    <source>
        <dbReference type="Proteomes" id="UP000739565"/>
    </source>
</evidence>
<dbReference type="InterPro" id="IPR024409">
    <property type="entry name" value="DUF3833"/>
</dbReference>
<sequence length="181" mass="20511">MKLKAFIASISAAVLTACGSVDVEHYSREKPELELSTFFNGTIDAWGIFQKRSGAVARRFHVTIEASWKSPDEGVLDERFIYSDGETQRRVWHLKRQSDGTWQGTADDVVGVAVGKVSGNALRWTYVLRLPVDGKEYLVDFDDWMWQLDEHSMMNRSVMSKFGVDLGEVTLFFKKRIPGGQ</sequence>
<organism evidence="1 2">
    <name type="scientific">Zwartia hollandica</name>
    <dbReference type="NCBI Taxonomy" id="324606"/>
    <lineage>
        <taxon>Bacteria</taxon>
        <taxon>Pseudomonadati</taxon>
        <taxon>Pseudomonadota</taxon>
        <taxon>Betaproteobacteria</taxon>
        <taxon>Burkholderiales</taxon>
        <taxon>Alcaligenaceae</taxon>
        <taxon>Zwartia</taxon>
    </lineage>
</organism>
<dbReference type="PROSITE" id="PS51257">
    <property type="entry name" value="PROKAR_LIPOPROTEIN"/>
    <property type="match status" value="1"/>
</dbReference>
<comment type="caution">
    <text evidence="1">The sequence shown here is derived from an EMBL/GenBank/DDBJ whole genome shotgun (WGS) entry which is preliminary data.</text>
</comment>
<dbReference type="RefSeq" id="WP_259659471.1">
    <property type="nucleotide sequence ID" value="NZ_JAHXRI010000001.1"/>
</dbReference>
<keyword evidence="2" id="KW-1185">Reference proteome</keyword>
<gene>
    <name evidence="1" type="ORF">KZZ10_00155</name>
</gene>
<dbReference type="AlphaFoldDB" id="A0A953N5M4"/>
<dbReference type="Proteomes" id="UP000739565">
    <property type="component" value="Unassembled WGS sequence"/>
</dbReference>
<proteinExistence type="predicted"/>
<name>A0A953N5M4_9BURK</name>
<reference evidence="1" key="1">
    <citation type="submission" date="2021-07" db="EMBL/GenBank/DDBJ databases">
        <title>New genus and species of the family Alcaligenaceae.</title>
        <authorList>
            <person name="Hahn M.W."/>
        </authorList>
    </citation>
    <scope>NUCLEOTIDE SEQUENCE</scope>
    <source>
        <strain evidence="1">LF4-65</strain>
    </source>
</reference>